<name>A0A6A6A8A5_9PLEO</name>
<dbReference type="EMBL" id="ML977510">
    <property type="protein sequence ID" value="KAF2127786.1"/>
    <property type="molecule type" value="Genomic_DNA"/>
</dbReference>
<keyword evidence="3" id="KW-1185">Reference proteome</keyword>
<organism evidence="2 3">
    <name type="scientific">Dothidotthia symphoricarpi CBS 119687</name>
    <dbReference type="NCBI Taxonomy" id="1392245"/>
    <lineage>
        <taxon>Eukaryota</taxon>
        <taxon>Fungi</taxon>
        <taxon>Dikarya</taxon>
        <taxon>Ascomycota</taxon>
        <taxon>Pezizomycotina</taxon>
        <taxon>Dothideomycetes</taxon>
        <taxon>Pleosporomycetidae</taxon>
        <taxon>Pleosporales</taxon>
        <taxon>Dothidotthiaceae</taxon>
        <taxon>Dothidotthia</taxon>
    </lineage>
</organism>
<reference evidence="2" key="1">
    <citation type="journal article" date="2020" name="Stud. Mycol.">
        <title>101 Dothideomycetes genomes: a test case for predicting lifestyles and emergence of pathogens.</title>
        <authorList>
            <person name="Haridas S."/>
            <person name="Albert R."/>
            <person name="Binder M."/>
            <person name="Bloem J."/>
            <person name="Labutti K."/>
            <person name="Salamov A."/>
            <person name="Andreopoulos B."/>
            <person name="Baker S."/>
            <person name="Barry K."/>
            <person name="Bills G."/>
            <person name="Bluhm B."/>
            <person name="Cannon C."/>
            <person name="Castanera R."/>
            <person name="Culley D."/>
            <person name="Daum C."/>
            <person name="Ezra D."/>
            <person name="Gonzalez J."/>
            <person name="Henrissat B."/>
            <person name="Kuo A."/>
            <person name="Liang C."/>
            <person name="Lipzen A."/>
            <person name="Lutzoni F."/>
            <person name="Magnuson J."/>
            <person name="Mondo S."/>
            <person name="Nolan M."/>
            <person name="Ohm R."/>
            <person name="Pangilinan J."/>
            <person name="Park H.-J."/>
            <person name="Ramirez L."/>
            <person name="Alfaro M."/>
            <person name="Sun H."/>
            <person name="Tritt A."/>
            <person name="Yoshinaga Y."/>
            <person name="Zwiers L.-H."/>
            <person name="Turgeon B."/>
            <person name="Goodwin S."/>
            <person name="Spatafora J."/>
            <person name="Crous P."/>
            <person name="Grigoriev I."/>
        </authorList>
    </citation>
    <scope>NUCLEOTIDE SEQUENCE</scope>
    <source>
        <strain evidence="2">CBS 119687</strain>
    </source>
</reference>
<dbReference type="GeneID" id="54405546"/>
<gene>
    <name evidence="2" type="ORF">P153DRAFT_320278</name>
</gene>
<feature type="compositionally biased region" description="Basic and acidic residues" evidence="1">
    <location>
        <begin position="8"/>
        <end position="28"/>
    </location>
</feature>
<dbReference type="Proteomes" id="UP000799771">
    <property type="component" value="Unassembled WGS sequence"/>
</dbReference>
<accession>A0A6A6A8A5</accession>
<evidence type="ECO:0000313" key="2">
    <source>
        <dbReference type="EMBL" id="KAF2127786.1"/>
    </source>
</evidence>
<feature type="region of interest" description="Disordered" evidence="1">
    <location>
        <begin position="1"/>
        <end position="44"/>
    </location>
</feature>
<evidence type="ECO:0000256" key="1">
    <source>
        <dbReference type="SAM" id="MobiDB-lite"/>
    </source>
</evidence>
<evidence type="ECO:0000313" key="3">
    <source>
        <dbReference type="Proteomes" id="UP000799771"/>
    </source>
</evidence>
<protein>
    <submittedName>
        <fullName evidence="2">Uncharacterized protein</fullName>
    </submittedName>
</protein>
<dbReference type="AlphaFoldDB" id="A0A6A6A8A5"/>
<dbReference type="RefSeq" id="XP_033522175.1">
    <property type="nucleotide sequence ID" value="XM_033665114.1"/>
</dbReference>
<sequence>MLVALENQLRRSDKRMGDHRQPSHDDQTQHTPRPKSPRQDKQHLRVLCLPRDNINLRVCTPHWA</sequence>
<proteinExistence type="predicted"/>